<organism evidence="1 2">
    <name type="scientific">Sphingomonas hominis</name>
    <dbReference type="NCBI Taxonomy" id="2741495"/>
    <lineage>
        <taxon>Bacteria</taxon>
        <taxon>Pseudomonadati</taxon>
        <taxon>Pseudomonadota</taxon>
        <taxon>Alphaproteobacteria</taxon>
        <taxon>Sphingomonadales</taxon>
        <taxon>Sphingomonadaceae</taxon>
        <taxon>Sphingomonas</taxon>
    </lineage>
</organism>
<dbReference type="EMBL" id="JABULH010000003">
    <property type="protein sequence ID" value="NTS65293.1"/>
    <property type="molecule type" value="Genomic_DNA"/>
</dbReference>
<dbReference type="RefSeq" id="WP_174193932.1">
    <property type="nucleotide sequence ID" value="NZ_JABULH010000003.1"/>
</dbReference>
<gene>
    <name evidence="1" type="ORF">HRV97_08975</name>
</gene>
<comment type="caution">
    <text evidence="1">The sequence shown here is derived from an EMBL/GenBank/DDBJ whole genome shotgun (WGS) entry which is preliminary data.</text>
</comment>
<dbReference type="Proteomes" id="UP000621447">
    <property type="component" value="Unassembled WGS sequence"/>
</dbReference>
<evidence type="ECO:0000313" key="1">
    <source>
        <dbReference type="EMBL" id="NTS65293.1"/>
    </source>
</evidence>
<keyword evidence="2" id="KW-1185">Reference proteome</keyword>
<name>A0ABX2JN84_9SPHN</name>
<evidence type="ECO:0000313" key="2">
    <source>
        <dbReference type="Proteomes" id="UP000621447"/>
    </source>
</evidence>
<reference evidence="1 2" key="1">
    <citation type="submission" date="2020-06" db="EMBL/GenBank/DDBJ databases">
        <title>Sphingomonas hominis sp. nov., a member of the Sphingomonas, isolated from the hair of a 22-year-old girl.</title>
        <authorList>
            <person name="Zhang D.-F."/>
            <person name="Cui X.-W."/>
        </authorList>
    </citation>
    <scope>NUCLEOTIDE SEQUENCE [LARGE SCALE GENOMIC DNA]</scope>
    <source>
        <strain evidence="1 2">HHU CXW</strain>
    </source>
</reference>
<accession>A0ABX2JN84</accession>
<protein>
    <submittedName>
        <fullName evidence="1">Uncharacterized protein</fullName>
    </submittedName>
</protein>
<proteinExistence type="predicted"/>
<sequence>MTATALALAPHRTRIPCAEPQPGLVAFAEPSIELERAAALLLRGADRLGQLATDGALADPWPAGSAAGVRARYVANCLRELDTFLKGLLDQVAPPALWRPRRHNAASRVHDVARLPTRDDRRSPPLAILGSDVARLRALGRSRACLWHCHGLVRRSDRQGDTWMTAGWHAPGSTHLRRYALGERLTPEGGDLIGVGAFYRQLAYKIADA</sequence>